<protein>
    <recommendedName>
        <fullName evidence="2">Halobacterial output domain-containing protein</fullName>
    </recommendedName>
</protein>
<accession>M0PKV8</accession>
<keyword evidence="4" id="KW-1185">Reference proteome</keyword>
<comment type="caution">
    <text evidence="3">The sequence shown here is derived from an EMBL/GenBank/DDBJ whole genome shotgun (WGS) entry which is preliminary data.</text>
</comment>
<evidence type="ECO:0000313" key="4">
    <source>
        <dbReference type="Proteomes" id="UP000011575"/>
    </source>
</evidence>
<dbReference type="Pfam" id="PF18545">
    <property type="entry name" value="HalOD1"/>
    <property type="match status" value="1"/>
</dbReference>
<feature type="domain" description="Halobacterial output" evidence="2">
    <location>
        <begin position="24"/>
        <end position="90"/>
    </location>
</feature>
<dbReference type="EMBL" id="AOJI01000002">
    <property type="protein sequence ID" value="EMA70662.1"/>
    <property type="molecule type" value="Genomic_DNA"/>
</dbReference>
<proteinExistence type="predicted"/>
<dbReference type="AlphaFoldDB" id="M0PKV8"/>
<dbReference type="InterPro" id="IPR040624">
    <property type="entry name" value="HalOD1"/>
</dbReference>
<evidence type="ECO:0000256" key="1">
    <source>
        <dbReference type="SAM" id="MobiDB-lite"/>
    </source>
</evidence>
<reference evidence="3 4" key="1">
    <citation type="journal article" date="2014" name="PLoS Genet.">
        <title>Phylogenetically driven sequencing of extremely halophilic archaea reveals strategies for static and dynamic osmo-response.</title>
        <authorList>
            <person name="Becker E.A."/>
            <person name="Seitzer P.M."/>
            <person name="Tritt A."/>
            <person name="Larsen D."/>
            <person name="Krusor M."/>
            <person name="Yao A.I."/>
            <person name="Wu D."/>
            <person name="Madern D."/>
            <person name="Eisen J.A."/>
            <person name="Darling A.E."/>
            <person name="Facciotti M.T."/>
        </authorList>
    </citation>
    <scope>NUCLEOTIDE SEQUENCE [LARGE SCALE GENOMIC DNA]</scope>
    <source>
        <strain evidence="3 4">JCM 13560</strain>
    </source>
</reference>
<dbReference type="PATRIC" id="fig|1230454.4.peg.40"/>
<evidence type="ECO:0000259" key="2">
    <source>
        <dbReference type="Pfam" id="PF18545"/>
    </source>
</evidence>
<feature type="region of interest" description="Disordered" evidence="1">
    <location>
        <begin position="1"/>
        <end position="22"/>
    </location>
</feature>
<evidence type="ECO:0000313" key="3">
    <source>
        <dbReference type="EMBL" id="EMA70662.1"/>
    </source>
</evidence>
<name>M0PKV8_9EURY</name>
<feature type="compositionally biased region" description="Basic and acidic residues" evidence="1">
    <location>
        <begin position="1"/>
        <end position="17"/>
    </location>
</feature>
<sequence>MMYQDKHTDPDRSRESYQTDWTEYNHPSTAVVEAVATATDRDQTDLHPLYDYLDGDALDALLSAADTALTISFTYDDAWVDVSATGSLTVWVED</sequence>
<organism evidence="3 4">
    <name type="scientific">Halorubrum aidingense JCM 13560</name>
    <dbReference type="NCBI Taxonomy" id="1230454"/>
    <lineage>
        <taxon>Archaea</taxon>
        <taxon>Methanobacteriati</taxon>
        <taxon>Methanobacteriota</taxon>
        <taxon>Stenosarchaea group</taxon>
        <taxon>Halobacteria</taxon>
        <taxon>Halobacteriales</taxon>
        <taxon>Haloferacaceae</taxon>
        <taxon>Halorubrum</taxon>
    </lineage>
</organism>
<dbReference type="RefSeq" id="WP_007997567.1">
    <property type="nucleotide sequence ID" value="NZ_AOJI01000002.1"/>
</dbReference>
<dbReference type="Proteomes" id="UP000011575">
    <property type="component" value="Unassembled WGS sequence"/>
</dbReference>
<gene>
    <name evidence="3" type="ORF">C461_00197</name>
</gene>